<feature type="signal peptide" evidence="9">
    <location>
        <begin position="1"/>
        <end position="17"/>
    </location>
</feature>
<evidence type="ECO:0000256" key="7">
    <source>
        <dbReference type="ARBA" id="ARBA00023139"/>
    </source>
</evidence>
<dbReference type="PANTHER" id="PTHR30203">
    <property type="entry name" value="OUTER MEMBRANE CATION EFFLUX PROTEIN"/>
    <property type="match status" value="1"/>
</dbReference>
<evidence type="ECO:0000256" key="8">
    <source>
        <dbReference type="ARBA" id="ARBA00023288"/>
    </source>
</evidence>
<feature type="compositionally biased region" description="Polar residues" evidence="10">
    <location>
        <begin position="33"/>
        <end position="47"/>
    </location>
</feature>
<dbReference type="NCBIfam" id="TIGR01845">
    <property type="entry name" value="outer_NodT"/>
    <property type="match status" value="1"/>
</dbReference>
<keyword evidence="3 9" id="KW-1134">Transmembrane beta strand</keyword>
<comment type="subcellular location">
    <subcellularLocation>
        <location evidence="9">Cell membrane</location>
        <topology evidence="9">Lipid-anchor</topology>
    </subcellularLocation>
    <subcellularLocation>
        <location evidence="1">Membrane</location>
    </subcellularLocation>
</comment>
<keyword evidence="7 9" id="KW-0564">Palmitate</keyword>
<reference evidence="12" key="1">
    <citation type="journal article" date="2019" name="Int. J. Syst. Evol. Microbiol.">
        <title>The Global Catalogue of Microorganisms (GCM) 10K type strain sequencing project: providing services to taxonomists for standard genome sequencing and annotation.</title>
        <authorList>
            <consortium name="The Broad Institute Genomics Platform"/>
            <consortium name="The Broad Institute Genome Sequencing Center for Infectious Disease"/>
            <person name="Wu L."/>
            <person name="Ma J."/>
        </authorList>
    </citation>
    <scope>NUCLEOTIDE SEQUENCE [LARGE SCALE GENOMIC DNA]</scope>
    <source>
        <strain evidence="12">CGMCC 1.15103</strain>
    </source>
</reference>
<dbReference type="Gene3D" id="1.20.1600.10">
    <property type="entry name" value="Outer membrane efflux proteins (OEP)"/>
    <property type="match status" value="1"/>
</dbReference>
<gene>
    <name evidence="11" type="ORF">GCM10011400_06740</name>
</gene>
<dbReference type="PANTHER" id="PTHR30203:SF20">
    <property type="entry name" value="MULTIDRUG RESISTANCE OUTER MEMBRANE PROTEIN MDTP-RELATED"/>
    <property type="match status" value="1"/>
</dbReference>
<evidence type="ECO:0000256" key="6">
    <source>
        <dbReference type="ARBA" id="ARBA00023136"/>
    </source>
</evidence>
<comment type="similarity">
    <text evidence="2 9">Belongs to the outer membrane factor (OMF) (TC 1.B.17) family.</text>
</comment>
<keyword evidence="4 9" id="KW-0812">Transmembrane</keyword>
<accession>A0ABQ1LFS3</accession>
<evidence type="ECO:0000256" key="1">
    <source>
        <dbReference type="ARBA" id="ARBA00004370"/>
    </source>
</evidence>
<proteinExistence type="inferred from homology"/>
<dbReference type="SUPFAM" id="SSF56954">
    <property type="entry name" value="Outer membrane efflux proteins (OEP)"/>
    <property type="match status" value="1"/>
</dbReference>
<feature type="chain" id="PRO_5045004930" evidence="9">
    <location>
        <begin position="18"/>
        <end position="521"/>
    </location>
</feature>
<evidence type="ECO:0000313" key="11">
    <source>
        <dbReference type="EMBL" id="GGC23116.1"/>
    </source>
</evidence>
<dbReference type="RefSeq" id="WP_229758053.1">
    <property type="nucleotide sequence ID" value="NZ_BMHL01000001.1"/>
</dbReference>
<feature type="compositionally biased region" description="Low complexity" evidence="10">
    <location>
        <begin position="483"/>
        <end position="493"/>
    </location>
</feature>
<evidence type="ECO:0000256" key="3">
    <source>
        <dbReference type="ARBA" id="ARBA00022452"/>
    </source>
</evidence>
<organism evidence="11 12">
    <name type="scientific">Paraburkholderia caffeinilytica</name>
    <dbReference type="NCBI Taxonomy" id="1761016"/>
    <lineage>
        <taxon>Bacteria</taxon>
        <taxon>Pseudomonadati</taxon>
        <taxon>Pseudomonadota</taxon>
        <taxon>Betaproteobacteria</taxon>
        <taxon>Burkholderiales</taxon>
        <taxon>Burkholderiaceae</taxon>
        <taxon>Paraburkholderia</taxon>
    </lineage>
</organism>
<feature type="region of interest" description="Disordered" evidence="10">
    <location>
        <begin position="483"/>
        <end position="521"/>
    </location>
</feature>
<keyword evidence="8 9" id="KW-0449">Lipoprotein</keyword>
<dbReference type="EMBL" id="BMHL01000001">
    <property type="protein sequence ID" value="GGC23116.1"/>
    <property type="molecule type" value="Genomic_DNA"/>
</dbReference>
<dbReference type="InterPro" id="IPR003423">
    <property type="entry name" value="OMP_efflux"/>
</dbReference>
<protein>
    <submittedName>
        <fullName evidence="11">Multidrug resistance protein</fullName>
    </submittedName>
</protein>
<evidence type="ECO:0000256" key="9">
    <source>
        <dbReference type="RuleBase" id="RU362097"/>
    </source>
</evidence>
<keyword evidence="6 9" id="KW-0472">Membrane</keyword>
<keyword evidence="12" id="KW-1185">Reference proteome</keyword>
<evidence type="ECO:0000256" key="2">
    <source>
        <dbReference type="ARBA" id="ARBA00007613"/>
    </source>
</evidence>
<evidence type="ECO:0000256" key="4">
    <source>
        <dbReference type="ARBA" id="ARBA00022692"/>
    </source>
</evidence>
<dbReference type="Gene3D" id="2.20.200.10">
    <property type="entry name" value="Outer membrane efflux proteins (OEP)"/>
    <property type="match status" value="1"/>
</dbReference>
<dbReference type="PROSITE" id="PS51257">
    <property type="entry name" value="PROKAR_LIPOPROTEIN"/>
    <property type="match status" value="1"/>
</dbReference>
<evidence type="ECO:0000256" key="5">
    <source>
        <dbReference type="ARBA" id="ARBA00022729"/>
    </source>
</evidence>
<dbReference type="Proteomes" id="UP000602004">
    <property type="component" value="Unassembled WGS sequence"/>
</dbReference>
<evidence type="ECO:0000313" key="12">
    <source>
        <dbReference type="Proteomes" id="UP000602004"/>
    </source>
</evidence>
<keyword evidence="5 9" id="KW-0732">Signal</keyword>
<dbReference type="InterPro" id="IPR010131">
    <property type="entry name" value="MdtP/NodT-like"/>
</dbReference>
<feature type="region of interest" description="Disordered" evidence="10">
    <location>
        <begin position="19"/>
        <end position="47"/>
    </location>
</feature>
<sequence>MRFAVGLAITVLASACAQLPDMPQKPSPKDVSSYETAHSFGTGTDAQSTWPTEQWWLRYNDPQLSALIAEALKGEPTLATAQARLHNAEASAQEAGAALLPEVSAQGSVEKQKQSYNNGVPPAFVPRGWRPYGTAELNFSYEIDFWGKNRASLAAATSELDAARADAAQARMVLAASIADAYADLARQFAERDSAEAAVKIRTQSAQLFAERFANGLETQAGVKQAESRQQSARADLFELDEAIALTRNRIAALMGDGPDRGLGIGRPAVDLTQPVAMPADLALGLLGRRPDVVIARLRAEAASKRIDVAKAGFYPNVNLSAMIGFQSLGLNMLTRAGSAVGNVGPAVTLPIFNGGRLRGQLRGARATYDEAVANYDETLTRALRDVADVAVSKRALTDRLQATQASYDAAAQSHRVALERYQGGLSGYLDVLSAADTLVSAQRQLADMRSRTFTLDVSLVRALGGGYQANAANAANAAGSANTSAAALPAAGSTKSEANLGANSEANPEASPQANPKNQS</sequence>
<comment type="caution">
    <text evidence="11">The sequence shown here is derived from an EMBL/GenBank/DDBJ whole genome shotgun (WGS) entry which is preliminary data.</text>
</comment>
<dbReference type="Pfam" id="PF02321">
    <property type="entry name" value="OEP"/>
    <property type="match status" value="2"/>
</dbReference>
<evidence type="ECO:0000256" key="10">
    <source>
        <dbReference type="SAM" id="MobiDB-lite"/>
    </source>
</evidence>
<name>A0ABQ1LFS3_9BURK</name>
<feature type="compositionally biased region" description="Polar residues" evidence="10">
    <location>
        <begin position="494"/>
        <end position="521"/>
    </location>
</feature>